<evidence type="ECO:0000259" key="5">
    <source>
        <dbReference type="Pfam" id="PF12867"/>
    </source>
</evidence>
<evidence type="ECO:0000313" key="6">
    <source>
        <dbReference type="EMBL" id="MFC3155209.1"/>
    </source>
</evidence>
<dbReference type="EMBL" id="JBHRTL010000006">
    <property type="protein sequence ID" value="MFC3155209.1"/>
    <property type="molecule type" value="Genomic_DNA"/>
</dbReference>
<dbReference type="PANTHER" id="PTHR23150">
    <property type="entry name" value="SULFATASE MODIFYING FACTOR 1, 2"/>
    <property type="match status" value="1"/>
</dbReference>
<dbReference type="Pfam" id="PF12867">
    <property type="entry name" value="DinB_2"/>
    <property type="match status" value="1"/>
</dbReference>
<dbReference type="Proteomes" id="UP001595548">
    <property type="component" value="Unassembled WGS sequence"/>
</dbReference>
<keyword evidence="1" id="KW-0560">Oxidoreductase</keyword>
<evidence type="ECO:0000256" key="3">
    <source>
        <dbReference type="ARBA" id="ARBA00037882"/>
    </source>
</evidence>
<dbReference type="InterPro" id="IPR017806">
    <property type="entry name" value="EgtB"/>
</dbReference>
<protein>
    <submittedName>
        <fullName evidence="6">Ergothioneine biosynthesis protein EgtB</fullName>
    </submittedName>
</protein>
<sequence>MLSEPIATSDVELRQWYDRVRQRTTALTKGLSAEDMMLQSMPDASPTKWHLAHTSWFFETFALKPHLPHYRVFDADYEYLFNSYYDSVGERHPRPARGLLSRPSADEVFAYRRHIDDAMLALIDTAPSKTVADIIVTGLHHEMQHQELILTDIKHALAQNPSAFSSGHASASLPTSAAQIATDSAPLEAAFSTFTEGLYWIGAEPTDFSYDCERPRHRVFCNAFSLSNAPVTNGQWLAFMAAGGYQDPAWWLSDGWDCKQKTQWQAPLYWQEVNGEWFECQLDGYQPINLAAPVCHISYFEADAFARWAGYRLPREFELEIAATQSAAQGNFAESDRWQPQPAAAGEGLKQVYGDVWEWTSSSYSPYPGFTPEQGALGEYNGKFMVNQYVLRGGSCATAQAQMRPSYRNFFYPHQRWQFSGLRLAQ</sequence>
<evidence type="ECO:0000259" key="4">
    <source>
        <dbReference type="Pfam" id="PF03781"/>
    </source>
</evidence>
<dbReference type="RefSeq" id="WP_382415791.1">
    <property type="nucleotide sequence ID" value="NZ_AP031500.1"/>
</dbReference>
<dbReference type="InterPro" id="IPR024775">
    <property type="entry name" value="DinB-like"/>
</dbReference>
<proteinExistence type="predicted"/>
<keyword evidence="2" id="KW-0408">Iron</keyword>
<organism evidence="6 7">
    <name type="scientific">Gilvimarinus japonicus</name>
    <dbReference type="NCBI Taxonomy" id="1796469"/>
    <lineage>
        <taxon>Bacteria</taxon>
        <taxon>Pseudomonadati</taxon>
        <taxon>Pseudomonadota</taxon>
        <taxon>Gammaproteobacteria</taxon>
        <taxon>Cellvibrionales</taxon>
        <taxon>Cellvibrionaceae</taxon>
        <taxon>Gilvimarinus</taxon>
    </lineage>
</organism>
<evidence type="ECO:0000256" key="1">
    <source>
        <dbReference type="ARBA" id="ARBA00023002"/>
    </source>
</evidence>
<name>A0ABV7HN00_9GAMM</name>
<gene>
    <name evidence="6" type="primary">egtB</name>
    <name evidence="6" type="ORF">ACFOEB_08355</name>
</gene>
<keyword evidence="7" id="KW-1185">Reference proteome</keyword>
<reference evidence="7" key="1">
    <citation type="journal article" date="2019" name="Int. J. Syst. Evol. Microbiol.">
        <title>The Global Catalogue of Microorganisms (GCM) 10K type strain sequencing project: providing services to taxonomists for standard genome sequencing and annotation.</title>
        <authorList>
            <consortium name="The Broad Institute Genomics Platform"/>
            <consortium name="The Broad Institute Genome Sequencing Center for Infectious Disease"/>
            <person name="Wu L."/>
            <person name="Ma J."/>
        </authorList>
    </citation>
    <scope>NUCLEOTIDE SEQUENCE [LARGE SCALE GENOMIC DNA]</scope>
    <source>
        <strain evidence="7">KCTC 52141</strain>
    </source>
</reference>
<dbReference type="Pfam" id="PF03781">
    <property type="entry name" value="FGE-sulfatase"/>
    <property type="match status" value="2"/>
</dbReference>
<dbReference type="InterPro" id="IPR051043">
    <property type="entry name" value="Sulfatase_Mod_Factor_Kinase"/>
</dbReference>
<evidence type="ECO:0000313" key="7">
    <source>
        <dbReference type="Proteomes" id="UP001595548"/>
    </source>
</evidence>
<dbReference type="InterPro" id="IPR016187">
    <property type="entry name" value="CTDL_fold"/>
</dbReference>
<dbReference type="SUPFAM" id="SSF109854">
    <property type="entry name" value="DinB/YfiT-like putative metalloenzymes"/>
    <property type="match status" value="1"/>
</dbReference>
<comment type="pathway">
    <text evidence="3">Amino-acid biosynthesis; ergothioneine biosynthesis.</text>
</comment>
<dbReference type="InterPro" id="IPR034660">
    <property type="entry name" value="DinB/YfiT-like"/>
</dbReference>
<feature type="domain" description="Sulfatase-modifying factor enzyme-like" evidence="4">
    <location>
        <begin position="348"/>
        <end position="425"/>
    </location>
</feature>
<accession>A0ABV7HN00</accession>
<dbReference type="InterPro" id="IPR005532">
    <property type="entry name" value="SUMF_dom"/>
</dbReference>
<feature type="domain" description="Sulfatase-modifying factor enzyme-like" evidence="4">
    <location>
        <begin position="197"/>
        <end position="340"/>
    </location>
</feature>
<dbReference type="Gene3D" id="3.90.1580.10">
    <property type="entry name" value="paralog of FGE (formylglycine-generating enzyme)"/>
    <property type="match status" value="1"/>
</dbReference>
<comment type="caution">
    <text evidence="6">The sequence shown here is derived from an EMBL/GenBank/DDBJ whole genome shotgun (WGS) entry which is preliminary data.</text>
</comment>
<dbReference type="SUPFAM" id="SSF56436">
    <property type="entry name" value="C-type lectin-like"/>
    <property type="match status" value="1"/>
</dbReference>
<dbReference type="PANTHER" id="PTHR23150:SF36">
    <property type="entry name" value="HERCYNINE OXYGENASE"/>
    <property type="match status" value="1"/>
</dbReference>
<feature type="domain" description="DinB-like" evidence="5">
    <location>
        <begin position="17"/>
        <end position="149"/>
    </location>
</feature>
<evidence type="ECO:0000256" key="2">
    <source>
        <dbReference type="ARBA" id="ARBA00023004"/>
    </source>
</evidence>
<dbReference type="NCBIfam" id="TIGR03440">
    <property type="entry name" value="egtB_TIGR03440"/>
    <property type="match status" value="1"/>
</dbReference>
<dbReference type="InterPro" id="IPR042095">
    <property type="entry name" value="SUMF_sf"/>
</dbReference>